<sequence>MHTGREYSREEAGHMYSDKKIYLLALPQEIAVQMIFSMESGFILPNIHYYTPLKGVEGLEKGRLLVVTEKIPLSDQHELFATSNYGFGGTNAIALLRRNNKRKSTQKIRNSMLPQLICVSGRNKEGVNKILDDFSKQEYDAEYAYLLQQAFSIPHENHIYRGFALYNKFNEITRSCKRLEFGDRKLVMLFDNFNEKWYSITKGVDVIVKGKVYEQNEEYLIIELPRTKGDNKLCMEKDDIYTELRLRGYQYNNEFKGISRCNVDISQATIEWKNNWICCIDNILQMFLLHLNTKELHVARGIQQLILNIPKFLKQIETSNNSIAVELHEDTRIIRAPGVEIRGYHTKTIEKTNPEAAVLEVVKFIPNETQLDTESSVRSLVQLILENVNGINIDIVEIYEDGEEEQLLHALMTKAIDEQPLIQHQVTVLINNIKKSLISLVQGKIKETKSNCLIVVATKLLEAQEKLRELQESNFKNIFLISRESLKCNLSEIKNISLNILCSYTTNNESLILLRLKTNTFMKERTLSLCNALHNFQWISRLRIMLHENNRVLLYTDNIEPSGILGLVCSLKKEYSTEKICCIFVMDDAPEFDPDSNFYRQQLDKKLSVNVWKNKQWGTYRHLLLPETKLVQRTNYCLNSIPFEAISSLQWIEGEPLEDEITFDGEDTITVSYYKTGCFMFHVVLGLLCRGERVMGICLEGPLRTVIRTKFFLPIPDEWTMEDAASVISAYSPIIALLLTIGCTELLKAACHLGPIDGIFNLAAVLRDGIFENQTEKTFKDALLPKTYTTQNLDIISRQLCPNLRYFVVFSSFAAGRGILGQTNYAMANSITDRICEKRKEEGYSALAIQWAAVREVGIVARLQNGRSEVIDGTIPQRICSCLQQLDKFLFQSETIVASMVVAPNNCRGENDLFEDIMNIFGITNIGSISMQSTLPEIGLDSITLVEIKQILERKYDMFLETDEIRGLTLAR</sequence>
<proteinExistence type="predicted"/>
<comment type="caution">
    <text evidence="1">The sequence shown here is derived from an EMBL/GenBank/DDBJ whole genome shotgun (WGS) entry which is preliminary data.</text>
</comment>
<name>A0ACB9TDG7_HOLOL</name>
<evidence type="ECO:0000313" key="2">
    <source>
        <dbReference type="Proteomes" id="UP001056778"/>
    </source>
</evidence>
<accession>A0ACB9TDG7</accession>
<organism evidence="1 2">
    <name type="scientific">Holotrichia oblita</name>
    <name type="common">Chafer beetle</name>
    <dbReference type="NCBI Taxonomy" id="644536"/>
    <lineage>
        <taxon>Eukaryota</taxon>
        <taxon>Metazoa</taxon>
        <taxon>Ecdysozoa</taxon>
        <taxon>Arthropoda</taxon>
        <taxon>Hexapoda</taxon>
        <taxon>Insecta</taxon>
        <taxon>Pterygota</taxon>
        <taxon>Neoptera</taxon>
        <taxon>Endopterygota</taxon>
        <taxon>Coleoptera</taxon>
        <taxon>Polyphaga</taxon>
        <taxon>Scarabaeiformia</taxon>
        <taxon>Scarabaeidae</taxon>
        <taxon>Melolonthinae</taxon>
        <taxon>Holotrichia</taxon>
    </lineage>
</organism>
<gene>
    <name evidence="1" type="ORF">MML48_3g00004231</name>
</gene>
<dbReference type="Proteomes" id="UP001056778">
    <property type="component" value="Chromosome 3"/>
</dbReference>
<evidence type="ECO:0000313" key="1">
    <source>
        <dbReference type="EMBL" id="KAI4464807.1"/>
    </source>
</evidence>
<protein>
    <submittedName>
        <fullName evidence="1">Fatty acid synthase</fullName>
    </submittedName>
</protein>
<dbReference type="EMBL" id="CM043017">
    <property type="protein sequence ID" value="KAI4464807.1"/>
    <property type="molecule type" value="Genomic_DNA"/>
</dbReference>
<keyword evidence="2" id="KW-1185">Reference proteome</keyword>
<reference evidence="1" key="1">
    <citation type="submission" date="2022-04" db="EMBL/GenBank/DDBJ databases">
        <title>Chromosome-scale genome assembly of Holotrichia oblita Faldermann.</title>
        <authorList>
            <person name="Rongchong L."/>
        </authorList>
    </citation>
    <scope>NUCLEOTIDE SEQUENCE</scope>
    <source>
        <strain evidence="1">81SQS9</strain>
    </source>
</reference>